<dbReference type="Pfam" id="PF00245">
    <property type="entry name" value="Alk_phosphatase"/>
    <property type="match status" value="1"/>
</dbReference>
<evidence type="ECO:0000256" key="4">
    <source>
        <dbReference type="ARBA" id="ARBA00022801"/>
    </source>
</evidence>
<feature type="disulfide bond" evidence="9">
    <location>
        <begin position="171"/>
        <end position="180"/>
    </location>
</feature>
<reference evidence="12" key="1">
    <citation type="journal article" date="2003" name="Antimicrob. Agents Chemother.">
        <title>Deciphering tuberactinomycin biosynthesis: isolation, sequencing, and annotation of the viomycin biosynthetic gene cluster.</title>
        <authorList>
            <person name="Thomas M.G."/>
            <person name="Chan Y.A."/>
            <person name="Ozanick S.G."/>
        </authorList>
    </citation>
    <scope>NUCLEOTIDE SEQUENCE</scope>
    <source>
        <strain evidence="12">ATCC 11861</strain>
    </source>
</reference>
<feature type="active site" description="Phosphoserine intermediate" evidence="7">
    <location>
        <position position="104"/>
    </location>
</feature>
<name>Q6WZ93_STRVI</name>
<feature type="binding site" evidence="8">
    <location>
        <position position="329"/>
    </location>
    <ligand>
        <name>Zn(2+)</name>
        <dbReference type="ChEBI" id="CHEBI:29105"/>
        <label>2</label>
    </ligand>
</feature>
<sequence length="452" mass="47315">MTMKCRVLGSAPYTRQALAGAALLIAGTVMGPAAASSGDERDTSRARNVILLVGDGMGDSEITLARNYTVGAGGRLHMDGFPMTGSYTTYSVDRDGRPNYVTDSAASATAWATGHKTVNDRISKTADTDRAVPTILELARQGGLATGSVTSAELTDATPAALTSHVTDRSCQGPADMERCPTDTRAAGGPGSIAEQTVAHRVDVLLGGGRQRFDQTITQGPERGSTVLQRARQHGYRVVTDARGLDAVRPGRPVLGLFAPEELPVAWTGTPAAAGGTAPQRCVTDREPSDGIPSLEVLTRKAIALLDARARQKGAGKGFFLQVEGAAIDKQNHDADPCGQIGETVAFDRAVKAAREYAARHPDTLVITTADHGHSSQIVPMAARPAGLSATLITDEGAPMKVSYATHAGEEGQEHSGVQVRIAAEGPEAHRVLGTTDQTQLFTTLRIGLNLR</sequence>
<gene>
    <name evidence="12" type="primary">vioS</name>
</gene>
<feature type="binding site" evidence="8">
    <location>
        <position position="372"/>
    </location>
    <ligand>
        <name>Zn(2+)</name>
        <dbReference type="ChEBI" id="CHEBI:29105"/>
        <label>2</label>
    </ligand>
</feature>
<protein>
    <submittedName>
        <fullName evidence="12">Viomycin phosphate phosphatase</fullName>
    </submittedName>
</protein>
<dbReference type="InterPro" id="IPR018299">
    <property type="entry name" value="Alkaline_phosphatase_AS"/>
</dbReference>
<dbReference type="GO" id="GO:0046872">
    <property type="term" value="F:metal ion binding"/>
    <property type="evidence" value="ECO:0007669"/>
    <property type="project" value="UniProtKB-KW"/>
</dbReference>
<feature type="binding site" evidence="8">
    <location>
        <position position="55"/>
    </location>
    <ligand>
        <name>Zn(2+)</name>
        <dbReference type="ChEBI" id="CHEBI:29105"/>
        <label>2</label>
    </ligand>
</feature>
<dbReference type="SMART" id="SM00098">
    <property type="entry name" value="alkPPc"/>
    <property type="match status" value="1"/>
</dbReference>
<feature type="signal peptide" evidence="11">
    <location>
        <begin position="1"/>
        <end position="35"/>
    </location>
</feature>
<dbReference type="PANTHER" id="PTHR11596">
    <property type="entry name" value="ALKALINE PHOSPHATASE"/>
    <property type="match status" value="1"/>
</dbReference>
<dbReference type="Gene3D" id="3.40.720.10">
    <property type="entry name" value="Alkaline Phosphatase, subunit A"/>
    <property type="match status" value="1"/>
</dbReference>
<evidence type="ECO:0000256" key="2">
    <source>
        <dbReference type="ARBA" id="ARBA00022553"/>
    </source>
</evidence>
<feature type="disulfide bond" evidence="9">
    <location>
        <begin position="282"/>
        <end position="338"/>
    </location>
</feature>
<dbReference type="PROSITE" id="PS00123">
    <property type="entry name" value="ALKALINE_PHOSPHATASE"/>
    <property type="match status" value="1"/>
</dbReference>
<evidence type="ECO:0000256" key="1">
    <source>
        <dbReference type="ARBA" id="ARBA00005984"/>
    </source>
</evidence>
<evidence type="ECO:0000256" key="9">
    <source>
        <dbReference type="PIRSR" id="PIRSR601952-3"/>
    </source>
</evidence>
<dbReference type="InterPro" id="IPR001952">
    <property type="entry name" value="Alkaline_phosphatase"/>
</dbReference>
<evidence type="ECO:0000256" key="10">
    <source>
        <dbReference type="RuleBase" id="RU003946"/>
    </source>
</evidence>
<dbReference type="CDD" id="cd16012">
    <property type="entry name" value="ALP"/>
    <property type="match status" value="1"/>
</dbReference>
<dbReference type="SUPFAM" id="SSF53649">
    <property type="entry name" value="Alkaline phosphatase-like"/>
    <property type="match status" value="1"/>
</dbReference>
<keyword evidence="4" id="KW-0378">Hydrolase</keyword>
<feature type="binding site" evidence="8">
    <location>
        <position position="156"/>
    </location>
    <ligand>
        <name>Mg(2+)</name>
        <dbReference type="ChEBI" id="CHEBI:18420"/>
    </ligand>
</feature>
<feature type="binding site" evidence="8">
    <location>
        <position position="158"/>
    </location>
    <ligand>
        <name>Mg(2+)</name>
        <dbReference type="ChEBI" id="CHEBI:18420"/>
    </ligand>
</feature>
<evidence type="ECO:0000313" key="12">
    <source>
        <dbReference type="EMBL" id="AAP92510.1"/>
    </source>
</evidence>
<evidence type="ECO:0000256" key="7">
    <source>
        <dbReference type="PIRSR" id="PIRSR601952-1"/>
    </source>
</evidence>
<comment type="similarity">
    <text evidence="1 10">Belongs to the alkaline phosphatase family.</text>
</comment>
<evidence type="ECO:0000256" key="8">
    <source>
        <dbReference type="PIRSR" id="PIRSR601952-2"/>
    </source>
</evidence>
<keyword evidence="6 8" id="KW-0460">Magnesium</keyword>
<feature type="chain" id="PRO_5004281930" evidence="11">
    <location>
        <begin position="36"/>
        <end position="452"/>
    </location>
</feature>
<proteinExistence type="inferred from homology"/>
<keyword evidence="2" id="KW-0597">Phosphoprotein</keyword>
<evidence type="ECO:0000256" key="6">
    <source>
        <dbReference type="ARBA" id="ARBA00022842"/>
    </source>
</evidence>
<organism evidence="12">
    <name type="scientific">Streptomyces vinaceus</name>
    <dbReference type="NCBI Taxonomy" id="1960"/>
    <lineage>
        <taxon>Bacteria</taxon>
        <taxon>Bacillati</taxon>
        <taxon>Actinomycetota</taxon>
        <taxon>Actinomycetes</taxon>
        <taxon>Kitasatosporales</taxon>
        <taxon>Streptomycetaceae</taxon>
        <taxon>Streptomyces</taxon>
    </lineage>
</organism>
<dbReference type="EMBL" id="AY263398">
    <property type="protein sequence ID" value="AAP92510.1"/>
    <property type="molecule type" value="Genomic_DNA"/>
</dbReference>
<feature type="binding site" evidence="8">
    <location>
        <position position="55"/>
    </location>
    <ligand>
        <name>Mg(2+)</name>
        <dbReference type="ChEBI" id="CHEBI:18420"/>
    </ligand>
</feature>
<evidence type="ECO:0000256" key="3">
    <source>
        <dbReference type="ARBA" id="ARBA00022723"/>
    </source>
</evidence>
<feature type="binding site" evidence="8">
    <location>
        <position position="371"/>
    </location>
    <ligand>
        <name>Zn(2+)</name>
        <dbReference type="ChEBI" id="CHEBI:29105"/>
        <label>2</label>
    </ligand>
</feature>
<keyword evidence="11" id="KW-0732">Signal</keyword>
<dbReference type="PANTHER" id="PTHR11596:SF5">
    <property type="entry name" value="ALKALINE PHOSPHATASE"/>
    <property type="match status" value="1"/>
</dbReference>
<dbReference type="PRINTS" id="PR00113">
    <property type="entry name" value="ALKPHPHTASE"/>
</dbReference>
<feature type="binding site" evidence="8">
    <location>
        <position position="333"/>
    </location>
    <ligand>
        <name>Zn(2+)</name>
        <dbReference type="ChEBI" id="CHEBI:29105"/>
        <label>2</label>
    </ligand>
</feature>
<dbReference type="AlphaFoldDB" id="Q6WZ93"/>
<dbReference type="GO" id="GO:0004035">
    <property type="term" value="F:alkaline phosphatase activity"/>
    <property type="evidence" value="ECO:0007669"/>
    <property type="project" value="TreeGrafter"/>
</dbReference>
<keyword evidence="9" id="KW-1015">Disulfide bond</keyword>
<keyword evidence="5 8" id="KW-0862">Zinc</keyword>
<accession>Q6WZ93</accession>
<keyword evidence="3 8" id="KW-0479">Metal-binding</keyword>
<feature type="binding site" evidence="8">
    <location>
        <position position="324"/>
    </location>
    <ligand>
        <name>Mg(2+)</name>
        <dbReference type="ChEBI" id="CHEBI:18420"/>
    </ligand>
</feature>
<evidence type="ECO:0000256" key="11">
    <source>
        <dbReference type="SAM" id="SignalP"/>
    </source>
</evidence>
<comment type="cofactor">
    <cofactor evidence="8">
        <name>Zn(2+)</name>
        <dbReference type="ChEBI" id="CHEBI:29105"/>
    </cofactor>
    <text evidence="8">Binds 2 Zn(2+) ions.</text>
</comment>
<evidence type="ECO:0000256" key="5">
    <source>
        <dbReference type="ARBA" id="ARBA00022833"/>
    </source>
</evidence>
<comment type="cofactor">
    <cofactor evidence="8">
        <name>Mg(2+)</name>
        <dbReference type="ChEBI" id="CHEBI:18420"/>
    </cofactor>
    <text evidence="8">Binds 1 Mg(2+) ion.</text>
</comment>
<feature type="binding site" evidence="8">
    <location>
        <position position="415"/>
    </location>
    <ligand>
        <name>Zn(2+)</name>
        <dbReference type="ChEBI" id="CHEBI:29105"/>
        <label>2</label>
    </ligand>
</feature>
<dbReference type="InterPro" id="IPR017850">
    <property type="entry name" value="Alkaline_phosphatase_core_sf"/>
</dbReference>